<keyword evidence="1" id="KW-0472">Membrane</keyword>
<evidence type="ECO:0000256" key="1">
    <source>
        <dbReference type="SAM" id="Phobius"/>
    </source>
</evidence>
<accession>A0AAQ1STH2</accession>
<organism evidence="2 3">
    <name type="scientific">Pseudomonas inefficax</name>
    <dbReference type="NCBI Taxonomy" id="2078786"/>
    <lineage>
        <taxon>Bacteria</taxon>
        <taxon>Pseudomonadati</taxon>
        <taxon>Pseudomonadota</taxon>
        <taxon>Gammaproteobacteria</taxon>
        <taxon>Pseudomonadales</taxon>
        <taxon>Pseudomonadaceae</taxon>
        <taxon>Pseudomonas</taxon>
    </lineage>
</organism>
<feature type="transmembrane region" description="Helical" evidence="1">
    <location>
        <begin position="23"/>
        <end position="50"/>
    </location>
</feature>
<dbReference type="Proteomes" id="UP000294335">
    <property type="component" value="Unassembled WGS sequence"/>
</dbReference>
<evidence type="ECO:0000313" key="2">
    <source>
        <dbReference type="EMBL" id="SPO61030.1"/>
    </source>
</evidence>
<name>A0AAQ1STH2_9PSED</name>
<sequence length="105" mass="11996">MFCARPRGVPLKSVSTPKKSACYASAVLFLLCQSRYMLFLLGVTFFLLLYQRYSRVRANFCKTFKIKRLAISFEIDRPEILPICFPVTRFFAARRGGGNTSPTPM</sequence>
<gene>
    <name evidence="2" type="ORF">JV551A3_V1_1080119</name>
</gene>
<keyword evidence="3" id="KW-1185">Reference proteome</keyword>
<comment type="caution">
    <text evidence="2">The sequence shown here is derived from an EMBL/GenBank/DDBJ whole genome shotgun (WGS) entry which is preliminary data.</text>
</comment>
<dbReference type="EMBL" id="OPYN01000108">
    <property type="protein sequence ID" value="SPO61030.1"/>
    <property type="molecule type" value="Genomic_DNA"/>
</dbReference>
<dbReference type="AlphaFoldDB" id="A0AAQ1STH2"/>
<reference evidence="2 3" key="1">
    <citation type="submission" date="2018-02" db="EMBL/GenBank/DDBJ databases">
        <authorList>
            <person name="Dubost A."/>
        </authorList>
    </citation>
    <scope>NUCLEOTIDE SEQUENCE [LARGE SCALE GENOMIC DNA]</scope>
    <source>
        <strain evidence="3">JV551A3</strain>
    </source>
</reference>
<protein>
    <submittedName>
        <fullName evidence="2">Uncharacterized protein</fullName>
    </submittedName>
</protein>
<evidence type="ECO:0000313" key="3">
    <source>
        <dbReference type="Proteomes" id="UP000294335"/>
    </source>
</evidence>
<keyword evidence="1" id="KW-1133">Transmembrane helix</keyword>
<keyword evidence="1" id="KW-0812">Transmembrane</keyword>
<proteinExistence type="predicted"/>